<evidence type="ECO:0000256" key="2">
    <source>
        <dbReference type="ARBA" id="ARBA00008921"/>
    </source>
</evidence>
<evidence type="ECO:0000256" key="10">
    <source>
        <dbReference type="ARBA" id="ARBA00023170"/>
    </source>
</evidence>
<evidence type="ECO:0000256" key="11">
    <source>
        <dbReference type="ARBA" id="ARBA00023180"/>
    </source>
</evidence>
<feature type="non-terminal residue" evidence="15">
    <location>
        <position position="1"/>
    </location>
</feature>
<protein>
    <submittedName>
        <fullName evidence="15">Interleukin-6 receptor subunit beta-like</fullName>
    </submittedName>
</protein>
<keyword evidence="5" id="KW-0732">Signal</keyword>
<keyword evidence="11" id="KW-0325">Glycoprotein</keyword>
<dbReference type="InterPro" id="IPR013783">
    <property type="entry name" value="Ig-like_fold"/>
</dbReference>
<organism evidence="14 15">
    <name type="scientific">Notechis scutatus</name>
    <name type="common">mainland tiger snake</name>
    <dbReference type="NCBI Taxonomy" id="8663"/>
    <lineage>
        <taxon>Eukaryota</taxon>
        <taxon>Metazoa</taxon>
        <taxon>Chordata</taxon>
        <taxon>Craniata</taxon>
        <taxon>Vertebrata</taxon>
        <taxon>Euteleostomi</taxon>
        <taxon>Lepidosauria</taxon>
        <taxon>Squamata</taxon>
        <taxon>Bifurcata</taxon>
        <taxon>Unidentata</taxon>
        <taxon>Episquamata</taxon>
        <taxon>Toxicofera</taxon>
        <taxon>Serpentes</taxon>
        <taxon>Colubroidea</taxon>
        <taxon>Elapidae</taxon>
        <taxon>Hydrophiinae</taxon>
        <taxon>Notechis</taxon>
    </lineage>
</organism>
<dbReference type="InterPro" id="IPR036116">
    <property type="entry name" value="FN3_sf"/>
</dbReference>
<keyword evidence="14" id="KW-1185">Reference proteome</keyword>
<keyword evidence="7 12" id="KW-1133">Transmembrane helix</keyword>
<dbReference type="KEGG" id="nss:113428446"/>
<evidence type="ECO:0000313" key="14">
    <source>
        <dbReference type="Proteomes" id="UP000504612"/>
    </source>
</evidence>
<evidence type="ECO:0000256" key="4">
    <source>
        <dbReference type="ARBA" id="ARBA00022692"/>
    </source>
</evidence>
<dbReference type="PANTHER" id="PTHR48423">
    <property type="entry name" value="INTERLEUKIN-27 RECEPTOR SUBUNIT ALPHA"/>
    <property type="match status" value="1"/>
</dbReference>
<dbReference type="GO" id="GO:0005886">
    <property type="term" value="C:plasma membrane"/>
    <property type="evidence" value="ECO:0007669"/>
    <property type="project" value="UniProtKB-SubCell"/>
</dbReference>
<dbReference type="GeneID" id="113428446"/>
<dbReference type="InterPro" id="IPR052672">
    <property type="entry name" value="Type1_Cytokine_Rcpt_Type2"/>
</dbReference>
<dbReference type="Proteomes" id="UP000504612">
    <property type="component" value="Unplaced"/>
</dbReference>
<dbReference type="PROSITE" id="PS01353">
    <property type="entry name" value="HEMATOPO_REC_L_F2"/>
    <property type="match status" value="1"/>
</dbReference>
<comment type="similarity">
    <text evidence="2">Belongs to the type I cytokine receptor family. Type 2 subfamily.</text>
</comment>
<dbReference type="SUPFAM" id="SSF49265">
    <property type="entry name" value="Fibronectin type III"/>
    <property type="match status" value="2"/>
</dbReference>
<evidence type="ECO:0000256" key="9">
    <source>
        <dbReference type="ARBA" id="ARBA00023157"/>
    </source>
</evidence>
<comment type="subcellular location">
    <subcellularLocation>
        <location evidence="1">Cell membrane</location>
        <topology evidence="1">Single-pass type I membrane protein</topology>
    </subcellularLocation>
</comment>
<evidence type="ECO:0000256" key="7">
    <source>
        <dbReference type="ARBA" id="ARBA00022989"/>
    </source>
</evidence>
<dbReference type="InterPro" id="IPR003961">
    <property type="entry name" value="FN3_dom"/>
</dbReference>
<dbReference type="InterPro" id="IPR003529">
    <property type="entry name" value="Hematopoietin_rcpt_Gp130_CS"/>
</dbReference>
<dbReference type="GO" id="GO:0004896">
    <property type="term" value="F:cytokine receptor activity"/>
    <property type="evidence" value="ECO:0007669"/>
    <property type="project" value="InterPro"/>
</dbReference>
<dbReference type="Gene3D" id="2.60.40.10">
    <property type="entry name" value="Immunoglobulins"/>
    <property type="match status" value="2"/>
</dbReference>
<keyword evidence="8 12" id="KW-0472">Membrane</keyword>
<dbReference type="Pfam" id="PF00041">
    <property type="entry name" value="fn3"/>
    <property type="match status" value="1"/>
</dbReference>
<gene>
    <name evidence="15" type="primary">LOC113428446</name>
</gene>
<evidence type="ECO:0000256" key="1">
    <source>
        <dbReference type="ARBA" id="ARBA00004251"/>
    </source>
</evidence>
<evidence type="ECO:0000259" key="13">
    <source>
        <dbReference type="PROSITE" id="PS50853"/>
    </source>
</evidence>
<dbReference type="PROSITE" id="PS50853">
    <property type="entry name" value="FN3"/>
    <property type="match status" value="2"/>
</dbReference>
<feature type="transmembrane region" description="Helical" evidence="12">
    <location>
        <begin position="300"/>
        <end position="320"/>
    </location>
</feature>
<evidence type="ECO:0000256" key="3">
    <source>
        <dbReference type="ARBA" id="ARBA00022475"/>
    </source>
</evidence>
<evidence type="ECO:0000313" key="15">
    <source>
        <dbReference type="RefSeq" id="XP_026546788.1"/>
    </source>
</evidence>
<evidence type="ECO:0000256" key="5">
    <source>
        <dbReference type="ARBA" id="ARBA00022729"/>
    </source>
</evidence>
<evidence type="ECO:0000256" key="8">
    <source>
        <dbReference type="ARBA" id="ARBA00023136"/>
    </source>
</evidence>
<dbReference type="RefSeq" id="XP_026546788.1">
    <property type="nucleotide sequence ID" value="XM_026691003.1"/>
</dbReference>
<dbReference type="CDD" id="cd00063">
    <property type="entry name" value="FN3"/>
    <property type="match status" value="2"/>
</dbReference>
<feature type="domain" description="Fibronectin type-III" evidence="13">
    <location>
        <begin position="198"/>
        <end position="293"/>
    </location>
</feature>
<proteinExistence type="inferred from homology"/>
<dbReference type="AlphaFoldDB" id="A0A6J1W1P6"/>
<evidence type="ECO:0000256" key="12">
    <source>
        <dbReference type="SAM" id="Phobius"/>
    </source>
</evidence>
<keyword evidence="10" id="KW-0675">Receptor</keyword>
<keyword evidence="3" id="KW-1003">Cell membrane</keyword>
<dbReference type="SMART" id="SM00060">
    <property type="entry name" value="FN3"/>
    <property type="match status" value="2"/>
</dbReference>
<sequence length="528" mass="59480">DFIESFKKLLAFPRMWHTAVAAAIKKDPIWMHSHVLPSRGPAFWRKLGNPTADKERAVVLMWKPLKPKEANGEILGYSLLSQRKGELTAPECITHHLRCRLLLPAGEEFTFFLTAKNTVGISPPTQLVIPAFRNPEVPPSPLSILVSSAGDHSLLLQWSLPSTPRMDFVLEWNKLPEEEEGDPHWQYENVNHAVITAPLRAPALYPTQVWKSWVELQWERLPLEEQGGEIQNYTLYYKEEKKEAYRAVVLDGSVHHYVIHGLAPGSTVRVYMVTANEGGSTRGSLLSIRTKNYDYGEVEILVSVFCVGFVILLAGTLVCVSRHRSLRKYLWPQIPDPRKSNLATWIPQNMCLDFTSHGPEKWSQAYLGMTISDLLQVFPSQPEGAGPELFHGKPPWPVESPVALQKVVSTTKNGTAASPEPEDQQLQKSLATWSEVEYSRVLVIKSDQGPGGTWSAPPSFWSSGWDLVKTRPESPFHPQFWVQNLTYETFLDAKSYKRASLEPVGEFPLLVSLVTVDEELHSVEKSHP</sequence>
<reference evidence="15" key="1">
    <citation type="submission" date="2025-08" db="UniProtKB">
        <authorList>
            <consortium name="RefSeq"/>
        </authorList>
    </citation>
    <scope>IDENTIFICATION</scope>
</reference>
<dbReference type="PANTHER" id="PTHR48423:SF1">
    <property type="entry name" value="INTERLEUKIN-27 RECEPTOR SUBUNIT ALPHA"/>
    <property type="match status" value="1"/>
</dbReference>
<dbReference type="FunFam" id="2.60.40.10:FF:000414">
    <property type="entry name" value="Interleukin-6 receptor subunit beta"/>
    <property type="match status" value="1"/>
</dbReference>
<accession>A0A6J1W1P6</accession>
<evidence type="ECO:0000256" key="6">
    <source>
        <dbReference type="ARBA" id="ARBA00022737"/>
    </source>
</evidence>
<keyword evidence="9" id="KW-1015">Disulfide bond</keyword>
<feature type="domain" description="Fibronectin type-III" evidence="13">
    <location>
        <begin position="40"/>
        <end position="140"/>
    </location>
</feature>
<name>A0A6J1W1P6_9SAUR</name>
<keyword evidence="6" id="KW-0677">Repeat</keyword>
<keyword evidence="4 12" id="KW-0812">Transmembrane</keyword>